<evidence type="ECO:0000313" key="2">
    <source>
        <dbReference type="EMBL" id="CAL1709537.1"/>
    </source>
</evidence>
<protein>
    <recommendedName>
        <fullName evidence="4">EF-hand domain-containing protein</fullName>
    </recommendedName>
</protein>
<keyword evidence="3" id="KW-1185">Reference proteome</keyword>
<sequence length="898" mass="102220">MQDMMAVLVELKDVKDPRRVIQGKTIEARLEGLVKGAKNDIKECANACDAYSKKGLISKALKGSIWQDMLKGYGKKFVDRRHQFMEALAIHTTRLVDRIHDKMEVMHDKISQCEKWMENLVPTIEAMITNVVGGKDTNAIQEDVDTLNRLVDLRNEHAQKQKGDNTRMPYTLSDLKNELSEDLHLSISSNQETFDRKFRLQYERMAKELVDANKEVTRAVKELEGPHDRIKDKELRQIWRDMNWRRNVKASLFVMTLRDHFRDRIENMNLMNTHAIEDRASETSESAVDPPGGDITKPLPDQWALRYVDVVWLQPIMEAFDEDGSGLITISELNRFRPAELNWSLQHWIAYWAIGWRVTTYSYRKRIHHLFSVMHRMMPRLLLANRAYAEYYLSKVWPRVIELTMALQDPGKGYETIRSKFQPYAELEEKRIKGNLASAKYDIDALDSVYVVTGPGKFEKHLLPLIYLLLEHDLEMFRIAQTQVLGPRELSNACESLLWVAAVYRKTDLAEIFSQRELDPAVQFKKYAGGIYNYYFDNTPLWTMSTLHDMILEQDVVAEDELSGKPTDTMTASGSRSPLNSPEHVSSSDSYGGPKHHGIDCAACKQDIVGARILCLDRRRKERAQTGPQYPQATHRSFVLGLVRIVSEAHQALQRCRILVRESLHPKLSQVQVVDGDGIPSRTVSPSVPDIKTRRGVITGDTQDVGDGDSDSEQFGTPPDRTLDLKDEQTHAEARVDIVSAVDRSSDSVGVFTCAVCTKGFSQPFWFCVECEDLILCDECESKSLISCVGCRQPFEQPTWYYGEDGTNADFMCHTCTGTMSPAIDSTRRHVYTHGLRLQEGIEEMNEGLSSNKQVTIIDDRVAHIEGEISRLTSGVHDCFSKLDPILGLLSKQAEVHT</sequence>
<dbReference type="InterPro" id="IPR018247">
    <property type="entry name" value="EF_Hand_1_Ca_BS"/>
</dbReference>
<evidence type="ECO:0000313" key="3">
    <source>
        <dbReference type="Proteomes" id="UP001497453"/>
    </source>
</evidence>
<dbReference type="PROSITE" id="PS00018">
    <property type="entry name" value="EF_HAND_1"/>
    <property type="match status" value="1"/>
</dbReference>
<evidence type="ECO:0000256" key="1">
    <source>
        <dbReference type="SAM" id="MobiDB-lite"/>
    </source>
</evidence>
<accession>A0ABP1DQT8</accession>
<feature type="region of interest" description="Disordered" evidence="1">
    <location>
        <begin position="563"/>
        <end position="592"/>
    </location>
</feature>
<dbReference type="EMBL" id="OZ037948">
    <property type="protein sequence ID" value="CAL1709537.1"/>
    <property type="molecule type" value="Genomic_DNA"/>
</dbReference>
<feature type="region of interest" description="Disordered" evidence="1">
    <location>
        <begin position="695"/>
        <end position="723"/>
    </location>
</feature>
<organism evidence="2 3">
    <name type="scientific">Somion occarium</name>
    <dbReference type="NCBI Taxonomy" id="3059160"/>
    <lineage>
        <taxon>Eukaryota</taxon>
        <taxon>Fungi</taxon>
        <taxon>Dikarya</taxon>
        <taxon>Basidiomycota</taxon>
        <taxon>Agaricomycotina</taxon>
        <taxon>Agaricomycetes</taxon>
        <taxon>Polyporales</taxon>
        <taxon>Cerrenaceae</taxon>
        <taxon>Somion</taxon>
    </lineage>
</organism>
<reference evidence="3" key="1">
    <citation type="submission" date="2024-04" db="EMBL/GenBank/DDBJ databases">
        <authorList>
            <person name="Shaw F."/>
            <person name="Minotto A."/>
        </authorList>
    </citation>
    <scope>NUCLEOTIDE SEQUENCE [LARGE SCALE GENOMIC DNA]</scope>
</reference>
<dbReference type="Proteomes" id="UP001497453">
    <property type="component" value="Chromosome 5"/>
</dbReference>
<evidence type="ECO:0008006" key="4">
    <source>
        <dbReference type="Google" id="ProtNLM"/>
    </source>
</evidence>
<gene>
    <name evidence="2" type="ORF">GFSPODELE1_LOCUS7394</name>
</gene>
<feature type="compositionally biased region" description="Polar residues" evidence="1">
    <location>
        <begin position="566"/>
        <end position="590"/>
    </location>
</feature>
<proteinExistence type="predicted"/>
<name>A0ABP1DQT8_9APHY</name>